<proteinExistence type="predicted"/>
<dbReference type="EMBL" id="JPYA02000001">
    <property type="protein sequence ID" value="MEB3750056.1"/>
    <property type="molecule type" value="Genomic_DNA"/>
</dbReference>
<organism evidence="1 2">
    <name type="scientific">Geobacillus icigianus</name>
    <dbReference type="NCBI Taxonomy" id="1430331"/>
    <lineage>
        <taxon>Bacteria</taxon>
        <taxon>Bacillati</taxon>
        <taxon>Bacillota</taxon>
        <taxon>Bacilli</taxon>
        <taxon>Bacillales</taxon>
        <taxon>Anoxybacillaceae</taxon>
        <taxon>Geobacillus</taxon>
    </lineage>
</organism>
<protein>
    <recommendedName>
        <fullName evidence="3">DUF2313 domain-containing protein</fullName>
    </recommendedName>
</protein>
<name>A0ABU6BDS9_9BACL</name>
<evidence type="ECO:0000313" key="1">
    <source>
        <dbReference type="EMBL" id="MEB3750056.1"/>
    </source>
</evidence>
<sequence>MALYNVQASVTGRGTVQAKVIAVKRTGASVLGTGNVTTRVFSRIFQTKSTITSNGVVATREFIKRSLVRLSAQGIGRVIINAETWKFKGIKAQVQVGSTLEFYSYDRDIYKDMASYVPAYYEGIKQMKALRQALAPEFTRLQAIIQDIFRQFIVNEATWGLDYWDPRSSGEPIEKRRKRIMDILASKTFRNERIKELVGYECEIAERLNDFLVNILITEIRGKPKNVEEIIEKLDKYFPSHSDFQLNFSYTPWKEYEDAYFYWGELDEKYTWEEIETAWPAPPVYTWSDVDAMTFSQIESYQFILIDSDIKRNKPAIQ</sequence>
<gene>
    <name evidence="1" type="ORF">EP10_000895</name>
</gene>
<evidence type="ECO:0008006" key="3">
    <source>
        <dbReference type="Google" id="ProtNLM"/>
    </source>
</evidence>
<dbReference type="Pfam" id="PF10076">
    <property type="entry name" value="Phage_Mu_Gp48"/>
    <property type="match status" value="1"/>
</dbReference>
<evidence type="ECO:0000313" key="2">
    <source>
        <dbReference type="Proteomes" id="UP000029267"/>
    </source>
</evidence>
<dbReference type="RefSeq" id="WP_033020568.1">
    <property type="nucleotide sequence ID" value="NZ_JPYA02000001.1"/>
</dbReference>
<accession>A0ABU6BDS9</accession>
<comment type="caution">
    <text evidence="1">The sequence shown here is derived from an EMBL/GenBank/DDBJ whole genome shotgun (WGS) entry which is preliminary data.</text>
</comment>
<dbReference type="Proteomes" id="UP000029267">
    <property type="component" value="Unassembled WGS sequence"/>
</dbReference>
<reference evidence="1 2" key="1">
    <citation type="journal article" date="2014" name="Genome Announc.">
        <title>Draft Genome Sequence of Geobacillus icigianus Strain G1w1T Isolated from Hot Springs in the Valley of Geysers, Kamchatka (Russian Federation).</title>
        <authorList>
            <person name="Bryanskaya A.V."/>
            <person name="Rozanov A.S."/>
            <person name="Logacheva M.D."/>
            <person name="Kotenko A.V."/>
            <person name="Peltek S.E."/>
        </authorList>
    </citation>
    <scope>NUCLEOTIDE SEQUENCE [LARGE SCALE GENOMIC DNA]</scope>
    <source>
        <strain evidence="1 2">G1w1</strain>
    </source>
</reference>
<keyword evidence="2" id="KW-1185">Reference proteome</keyword>
<dbReference type="InterPro" id="IPR018755">
    <property type="entry name" value="Phage_Mu_Gp48"/>
</dbReference>